<comment type="caution">
    <text evidence="1">The sequence shown here is derived from an EMBL/GenBank/DDBJ whole genome shotgun (WGS) entry which is preliminary data.</text>
</comment>
<reference evidence="1" key="1">
    <citation type="journal article" date="2014" name="Front. Microbiol.">
        <title>High frequency of phylogenetically diverse reductive dehalogenase-homologous genes in deep subseafloor sedimentary metagenomes.</title>
        <authorList>
            <person name="Kawai M."/>
            <person name="Futagami T."/>
            <person name="Toyoda A."/>
            <person name="Takaki Y."/>
            <person name="Nishi S."/>
            <person name="Hori S."/>
            <person name="Arai W."/>
            <person name="Tsubouchi T."/>
            <person name="Morono Y."/>
            <person name="Uchiyama I."/>
            <person name="Ito T."/>
            <person name="Fujiyama A."/>
            <person name="Inagaki F."/>
            <person name="Takami H."/>
        </authorList>
    </citation>
    <scope>NUCLEOTIDE SEQUENCE</scope>
    <source>
        <strain evidence="1">Expedition CK06-06</strain>
    </source>
</reference>
<dbReference type="InterPro" id="IPR008703">
    <property type="entry name" value="NqrA"/>
</dbReference>
<organism evidence="1">
    <name type="scientific">marine sediment metagenome</name>
    <dbReference type="NCBI Taxonomy" id="412755"/>
    <lineage>
        <taxon>unclassified sequences</taxon>
        <taxon>metagenomes</taxon>
        <taxon>ecological metagenomes</taxon>
    </lineage>
</organism>
<dbReference type="PANTHER" id="PTHR37839:SF1">
    <property type="entry name" value="NA(+)-TRANSLOCATING NADH-QUINONE REDUCTASE SUBUNIT A"/>
    <property type="match status" value="1"/>
</dbReference>
<accession>X0XBL8</accession>
<evidence type="ECO:0000313" key="1">
    <source>
        <dbReference type="EMBL" id="GAG40574.1"/>
    </source>
</evidence>
<feature type="non-terminal residue" evidence="1">
    <location>
        <position position="1"/>
    </location>
</feature>
<protein>
    <recommendedName>
        <fullName evidence="2">Na(+)-translocating NADH-quinone reductase subunit A C-terminal domain-containing protein</fullName>
    </recommendedName>
</protein>
<dbReference type="GO" id="GO:0016655">
    <property type="term" value="F:oxidoreductase activity, acting on NAD(P)H, quinone or similar compound as acceptor"/>
    <property type="evidence" value="ECO:0007669"/>
    <property type="project" value="InterPro"/>
</dbReference>
<name>X0XBL8_9ZZZZ</name>
<dbReference type="EMBL" id="BARS01043558">
    <property type="protein sequence ID" value="GAG40574.1"/>
    <property type="molecule type" value="Genomic_DNA"/>
</dbReference>
<sequence length="137" mass="15541">VEKDDYLGFYDTIISILPVDHSRPFLGWIQPGSSKKTYSLSRSFLSFRRRLFNFTTKQNGSLRALVPINAWEDVLPMDIMPNPLYRSILADDVEEMTQLGILECDEEDFALCSFACPSKIDVGAAIRKGLDIMRTEG</sequence>
<evidence type="ECO:0008006" key="2">
    <source>
        <dbReference type="Google" id="ProtNLM"/>
    </source>
</evidence>
<gene>
    <name evidence="1" type="ORF">S01H1_65927</name>
</gene>
<dbReference type="GO" id="GO:0006814">
    <property type="term" value="P:sodium ion transport"/>
    <property type="evidence" value="ECO:0007669"/>
    <property type="project" value="InterPro"/>
</dbReference>
<dbReference type="PANTHER" id="PTHR37839">
    <property type="entry name" value="NA(+)-TRANSLOCATING NADH-QUINONE REDUCTASE SUBUNIT A"/>
    <property type="match status" value="1"/>
</dbReference>
<dbReference type="AlphaFoldDB" id="X0XBL8"/>
<proteinExistence type="predicted"/>